<dbReference type="AlphaFoldDB" id="A0A1J5E4Z5"/>
<accession>A0A1J5E4Z5</accession>
<protein>
    <recommendedName>
        <fullName evidence="3">Tetratricopeptide repeat protein</fullName>
    </recommendedName>
</protein>
<dbReference type="Gene3D" id="1.25.40.10">
    <property type="entry name" value="Tetratricopeptide repeat domain"/>
    <property type="match status" value="1"/>
</dbReference>
<organism evidence="1 2">
    <name type="scientific">Candidatus Desantisbacteria bacterium CG2_30_40_21</name>
    <dbReference type="NCBI Taxonomy" id="1817895"/>
    <lineage>
        <taxon>Bacteria</taxon>
        <taxon>Candidatus Desantisiibacteriota</taxon>
    </lineage>
</organism>
<evidence type="ECO:0000313" key="2">
    <source>
        <dbReference type="Proteomes" id="UP000183085"/>
    </source>
</evidence>
<comment type="caution">
    <text evidence="1">The sequence shown here is derived from an EMBL/GenBank/DDBJ whole genome shotgun (WGS) entry which is preliminary data.</text>
</comment>
<sequence length="134" mass="15655">MLSVQPEITTDEGRHKVQEWGQRISQLGWDEQAWHLLGFALQFTHEAVEVDPDYQRAWTLMADIYHRIGKAELAKKCLKKSHSLAKPGPNFPDRFYGDIEKNIRSGYPFNDAGGLKCQPLPSWFEEKYKKYWTL</sequence>
<reference evidence="1 2" key="1">
    <citation type="journal article" date="2016" name="Environ. Microbiol.">
        <title>Genomic resolution of a cold subsurface aquifer community provides metabolic insights for novel microbes adapted to high CO concentrations.</title>
        <authorList>
            <person name="Probst A.J."/>
            <person name="Castelle C.J."/>
            <person name="Singh A."/>
            <person name="Brown C.T."/>
            <person name="Anantharaman K."/>
            <person name="Sharon I."/>
            <person name="Hug L.A."/>
            <person name="Burstein D."/>
            <person name="Emerson J.B."/>
            <person name="Thomas B.C."/>
            <person name="Banfield J.F."/>
        </authorList>
    </citation>
    <scope>NUCLEOTIDE SEQUENCE [LARGE SCALE GENOMIC DNA]</scope>
    <source>
        <strain evidence="1">CG2_30_40_21</strain>
    </source>
</reference>
<proteinExistence type="predicted"/>
<dbReference type="InterPro" id="IPR011990">
    <property type="entry name" value="TPR-like_helical_dom_sf"/>
</dbReference>
<dbReference type="SUPFAM" id="SSF48452">
    <property type="entry name" value="TPR-like"/>
    <property type="match status" value="1"/>
</dbReference>
<dbReference type="STRING" id="1817895.AUJ95_00690"/>
<gene>
    <name evidence="1" type="ORF">AUJ95_00690</name>
</gene>
<evidence type="ECO:0000313" key="1">
    <source>
        <dbReference type="EMBL" id="OIP43465.1"/>
    </source>
</evidence>
<evidence type="ECO:0008006" key="3">
    <source>
        <dbReference type="Google" id="ProtNLM"/>
    </source>
</evidence>
<dbReference type="Proteomes" id="UP000183085">
    <property type="component" value="Unassembled WGS sequence"/>
</dbReference>
<dbReference type="EMBL" id="MNYI01000016">
    <property type="protein sequence ID" value="OIP43465.1"/>
    <property type="molecule type" value="Genomic_DNA"/>
</dbReference>
<name>A0A1J5E4Z5_9BACT</name>